<evidence type="ECO:0000313" key="2">
    <source>
        <dbReference type="EMBL" id="CAA3022534.1"/>
    </source>
</evidence>
<protein>
    <submittedName>
        <fullName evidence="2">Uncharacterized protein</fullName>
    </submittedName>
</protein>
<dbReference type="EMBL" id="CACTIH010009071">
    <property type="protein sequence ID" value="CAA3022534.1"/>
    <property type="molecule type" value="Genomic_DNA"/>
</dbReference>
<accession>A0A8S0UQK0</accession>
<organism evidence="2 3">
    <name type="scientific">Olea europaea subsp. europaea</name>
    <dbReference type="NCBI Taxonomy" id="158383"/>
    <lineage>
        <taxon>Eukaryota</taxon>
        <taxon>Viridiplantae</taxon>
        <taxon>Streptophyta</taxon>
        <taxon>Embryophyta</taxon>
        <taxon>Tracheophyta</taxon>
        <taxon>Spermatophyta</taxon>
        <taxon>Magnoliopsida</taxon>
        <taxon>eudicotyledons</taxon>
        <taxon>Gunneridae</taxon>
        <taxon>Pentapetalae</taxon>
        <taxon>asterids</taxon>
        <taxon>lamiids</taxon>
        <taxon>Lamiales</taxon>
        <taxon>Oleaceae</taxon>
        <taxon>Oleeae</taxon>
        <taxon>Olea</taxon>
    </lineage>
</organism>
<dbReference type="Proteomes" id="UP000594638">
    <property type="component" value="Unassembled WGS sequence"/>
</dbReference>
<feature type="region of interest" description="Disordered" evidence="1">
    <location>
        <begin position="48"/>
        <end position="130"/>
    </location>
</feature>
<reference evidence="2 3" key="1">
    <citation type="submission" date="2019-12" db="EMBL/GenBank/DDBJ databases">
        <authorList>
            <person name="Alioto T."/>
            <person name="Alioto T."/>
            <person name="Gomez Garrido J."/>
        </authorList>
    </citation>
    <scope>NUCLEOTIDE SEQUENCE [LARGE SCALE GENOMIC DNA]</scope>
</reference>
<proteinExistence type="predicted"/>
<gene>
    <name evidence="2" type="ORF">OLEA9_A083429</name>
</gene>
<evidence type="ECO:0000313" key="3">
    <source>
        <dbReference type="Proteomes" id="UP000594638"/>
    </source>
</evidence>
<name>A0A8S0UQK0_OLEEU</name>
<keyword evidence="3" id="KW-1185">Reference proteome</keyword>
<dbReference type="AlphaFoldDB" id="A0A8S0UQK0"/>
<sequence length="130" mass="14257">MQLRTVKFKIVEHVSDEFKNLREFISIVVFASSSITTAPIVDINLEPRESDVRGGDTDFDPFCAEPQVGRGHHPSPDNHDEEMGIDMQEGNVSGDGMDPEPPVHDNEEACVNSGDGDDEEVPHVSVGNIE</sequence>
<comment type="caution">
    <text evidence="2">The sequence shown here is derived from an EMBL/GenBank/DDBJ whole genome shotgun (WGS) entry which is preliminary data.</text>
</comment>
<dbReference type="Gramene" id="OE9A083429T1">
    <property type="protein sequence ID" value="OE9A083429C1"/>
    <property type="gene ID" value="OE9A083429"/>
</dbReference>
<evidence type="ECO:0000256" key="1">
    <source>
        <dbReference type="SAM" id="MobiDB-lite"/>
    </source>
</evidence>